<dbReference type="AlphaFoldDB" id="A0A2B4RTF7"/>
<proteinExistence type="predicted"/>
<name>A0A2B4RTF7_STYPI</name>
<accession>A0A2B4RTF7</accession>
<keyword evidence="2" id="KW-1185">Reference proteome</keyword>
<evidence type="ECO:0000313" key="1">
    <source>
        <dbReference type="EMBL" id="PFX19637.1"/>
    </source>
</evidence>
<reference evidence="2" key="1">
    <citation type="journal article" date="2017" name="bioRxiv">
        <title>Comparative analysis of the genomes of Stylophora pistillata and Acropora digitifera provides evidence for extensive differences between species of corals.</title>
        <authorList>
            <person name="Voolstra C.R."/>
            <person name="Li Y."/>
            <person name="Liew Y.J."/>
            <person name="Baumgarten S."/>
            <person name="Zoccola D."/>
            <person name="Flot J.-F."/>
            <person name="Tambutte S."/>
            <person name="Allemand D."/>
            <person name="Aranda M."/>
        </authorList>
    </citation>
    <scope>NUCLEOTIDE SEQUENCE [LARGE SCALE GENOMIC DNA]</scope>
</reference>
<dbReference type="Proteomes" id="UP000225706">
    <property type="component" value="Unassembled WGS sequence"/>
</dbReference>
<evidence type="ECO:0000313" key="2">
    <source>
        <dbReference type="Proteomes" id="UP000225706"/>
    </source>
</evidence>
<gene>
    <name evidence="1" type="ORF">AWC38_SpisGene15939</name>
</gene>
<comment type="caution">
    <text evidence="1">The sequence shown here is derived from an EMBL/GenBank/DDBJ whole genome shotgun (WGS) entry which is preliminary data.</text>
</comment>
<dbReference type="EMBL" id="LSMT01000350">
    <property type="protein sequence ID" value="PFX19637.1"/>
    <property type="molecule type" value="Genomic_DNA"/>
</dbReference>
<organism evidence="1 2">
    <name type="scientific">Stylophora pistillata</name>
    <name type="common">Smooth cauliflower coral</name>
    <dbReference type="NCBI Taxonomy" id="50429"/>
    <lineage>
        <taxon>Eukaryota</taxon>
        <taxon>Metazoa</taxon>
        <taxon>Cnidaria</taxon>
        <taxon>Anthozoa</taxon>
        <taxon>Hexacorallia</taxon>
        <taxon>Scleractinia</taxon>
        <taxon>Astrocoeniina</taxon>
        <taxon>Pocilloporidae</taxon>
        <taxon>Stylophora</taxon>
    </lineage>
</organism>
<protein>
    <submittedName>
        <fullName evidence="1">Uncharacterized protein</fullName>
    </submittedName>
</protein>
<sequence>MAAAHNLHCPDLEEFLDSMRQCFDEVEKELNDERNSIPLDYLESRLEDHFQVVHAIPIAIQNASDSRSDELKQLVEDLLLVSQSLLQEIHTTKIQREINERRSPLVEKLVQEGGLEQWNFHGIRTAGYHSPMALWRPGTLQSMDDALLDGEPEYYGIDFESSVTEMDGDGDIVVPENQVQLTEQEMAVLKTHVPDPLEDDWNSGIDLFISVCDVVKSVNNMP</sequence>